<dbReference type="Proteomes" id="UP001500393">
    <property type="component" value="Unassembled WGS sequence"/>
</dbReference>
<name>A0ABN2DN23_9ACTN</name>
<keyword evidence="1" id="KW-0677">Repeat</keyword>
<dbReference type="GO" id="GO:0008233">
    <property type="term" value="F:peptidase activity"/>
    <property type="evidence" value="ECO:0007669"/>
    <property type="project" value="UniProtKB-KW"/>
</dbReference>
<organism evidence="3 4">
    <name type="scientific">Kribbella sancticallisti</name>
    <dbReference type="NCBI Taxonomy" id="460087"/>
    <lineage>
        <taxon>Bacteria</taxon>
        <taxon>Bacillati</taxon>
        <taxon>Actinomycetota</taxon>
        <taxon>Actinomycetes</taxon>
        <taxon>Propionibacteriales</taxon>
        <taxon>Kribbellaceae</taxon>
        <taxon>Kribbella</taxon>
    </lineage>
</organism>
<dbReference type="Pfam" id="PF02861">
    <property type="entry name" value="Clp_N"/>
    <property type="match status" value="2"/>
</dbReference>
<evidence type="ECO:0000259" key="2">
    <source>
        <dbReference type="PROSITE" id="PS51903"/>
    </source>
</evidence>
<keyword evidence="3" id="KW-0378">Hydrolase</keyword>
<evidence type="ECO:0000313" key="3">
    <source>
        <dbReference type="EMBL" id="GAA1579390.1"/>
    </source>
</evidence>
<dbReference type="EMBL" id="BAAAOS010000020">
    <property type="protein sequence ID" value="GAA1579390.1"/>
    <property type="molecule type" value="Genomic_DNA"/>
</dbReference>
<reference evidence="3 4" key="1">
    <citation type="journal article" date="2019" name="Int. J. Syst. Evol. Microbiol.">
        <title>The Global Catalogue of Microorganisms (GCM) 10K type strain sequencing project: providing services to taxonomists for standard genome sequencing and annotation.</title>
        <authorList>
            <consortium name="The Broad Institute Genomics Platform"/>
            <consortium name="The Broad Institute Genome Sequencing Center for Infectious Disease"/>
            <person name="Wu L."/>
            <person name="Ma J."/>
        </authorList>
    </citation>
    <scope>NUCLEOTIDE SEQUENCE [LARGE SCALE GENOMIC DNA]</scope>
    <source>
        <strain evidence="3 4">JCM 14969</strain>
    </source>
</reference>
<dbReference type="InterPro" id="IPR036628">
    <property type="entry name" value="Clp_N_dom_sf"/>
</dbReference>
<dbReference type="Gene3D" id="1.10.1780.10">
    <property type="entry name" value="Clp, N-terminal domain"/>
    <property type="match status" value="2"/>
</dbReference>
<evidence type="ECO:0000256" key="1">
    <source>
        <dbReference type="PROSITE-ProRule" id="PRU01251"/>
    </source>
</evidence>
<feature type="domain" description="Clp R" evidence="2">
    <location>
        <begin position="2"/>
        <end position="195"/>
    </location>
</feature>
<dbReference type="GO" id="GO:0006508">
    <property type="term" value="P:proteolysis"/>
    <property type="evidence" value="ECO:0007669"/>
    <property type="project" value="UniProtKB-KW"/>
</dbReference>
<protein>
    <submittedName>
        <fullName evidence="3">Clp protease N-terminal domain-containing protein</fullName>
    </submittedName>
</protein>
<keyword evidence="4" id="KW-1185">Reference proteome</keyword>
<dbReference type="PROSITE" id="PS51903">
    <property type="entry name" value="CLP_R"/>
    <property type="match status" value="1"/>
</dbReference>
<dbReference type="SUPFAM" id="SSF81923">
    <property type="entry name" value="Double Clp-N motif"/>
    <property type="match status" value="2"/>
</dbReference>
<accession>A0ABN2DN23</accession>
<dbReference type="RefSeq" id="WP_344215327.1">
    <property type="nucleotide sequence ID" value="NZ_BAAAOS010000020.1"/>
</dbReference>
<dbReference type="InterPro" id="IPR004176">
    <property type="entry name" value="Clp_R_N"/>
</dbReference>
<proteinExistence type="predicted"/>
<gene>
    <name evidence="3" type="ORF">GCM10009789_36390</name>
</gene>
<keyword evidence="3" id="KW-0645">Protease</keyword>
<sequence>MFERFTDQAREVIVQAQAQARRLGHGYIGCEHLLLSVASTDSEAGKALRELGVTPEAVESAAVGILSGGQPVLDRDALAAFGIDLDAVQERVEAAFGPGALTRPVSPSGRRRGWRRRRCESGPPIGGIPFTPWAKKCLADALREMTVRHDAVVGVEHIALALTVMTEGMAPRIFSRLGVSTARARAEILDRYRAAG</sequence>
<comment type="caution">
    <text evidence="3">The sequence shown here is derived from an EMBL/GenBank/DDBJ whole genome shotgun (WGS) entry which is preliminary data.</text>
</comment>
<evidence type="ECO:0000313" key="4">
    <source>
        <dbReference type="Proteomes" id="UP001500393"/>
    </source>
</evidence>